<feature type="compositionally biased region" description="Basic and acidic residues" evidence="1">
    <location>
        <begin position="1"/>
        <end position="15"/>
    </location>
</feature>
<keyword evidence="3" id="KW-1185">Reference proteome</keyword>
<feature type="compositionally biased region" description="Polar residues" evidence="1">
    <location>
        <begin position="48"/>
        <end position="59"/>
    </location>
</feature>
<feature type="compositionally biased region" description="Gly residues" evidence="1">
    <location>
        <begin position="16"/>
        <end position="26"/>
    </location>
</feature>
<gene>
    <name evidence="2" type="ORF">CesoFtcFv8_022753</name>
</gene>
<name>A0AAN8B7Q5_9TELE</name>
<dbReference type="Proteomes" id="UP001335648">
    <property type="component" value="Unassembled WGS sequence"/>
</dbReference>
<reference evidence="2 3" key="1">
    <citation type="journal article" date="2023" name="Mol. Biol. Evol.">
        <title>Genomics of Secondarily Temperate Adaptation in the Only Non-Antarctic Icefish.</title>
        <authorList>
            <person name="Rivera-Colon A.G."/>
            <person name="Rayamajhi N."/>
            <person name="Minhas B.F."/>
            <person name="Madrigal G."/>
            <person name="Bilyk K.T."/>
            <person name="Yoon V."/>
            <person name="Hune M."/>
            <person name="Gregory S."/>
            <person name="Cheng C.H.C."/>
            <person name="Catchen J.M."/>
        </authorList>
    </citation>
    <scope>NUCLEOTIDE SEQUENCE [LARGE SCALE GENOMIC DNA]</scope>
    <source>
        <strain evidence="2">JC2023a</strain>
    </source>
</reference>
<feature type="compositionally biased region" description="Basic and acidic residues" evidence="1">
    <location>
        <begin position="69"/>
        <end position="78"/>
    </location>
</feature>
<evidence type="ECO:0000313" key="2">
    <source>
        <dbReference type="EMBL" id="KAK5879657.1"/>
    </source>
</evidence>
<dbReference type="EMBL" id="JAULUE010002064">
    <property type="protein sequence ID" value="KAK5879657.1"/>
    <property type="molecule type" value="Genomic_DNA"/>
</dbReference>
<organism evidence="2 3">
    <name type="scientific">Champsocephalus esox</name>
    <name type="common">pike icefish</name>
    <dbReference type="NCBI Taxonomy" id="159716"/>
    <lineage>
        <taxon>Eukaryota</taxon>
        <taxon>Metazoa</taxon>
        <taxon>Chordata</taxon>
        <taxon>Craniata</taxon>
        <taxon>Vertebrata</taxon>
        <taxon>Euteleostomi</taxon>
        <taxon>Actinopterygii</taxon>
        <taxon>Neopterygii</taxon>
        <taxon>Teleostei</taxon>
        <taxon>Neoteleostei</taxon>
        <taxon>Acanthomorphata</taxon>
        <taxon>Eupercaria</taxon>
        <taxon>Perciformes</taxon>
        <taxon>Notothenioidei</taxon>
        <taxon>Channichthyidae</taxon>
        <taxon>Champsocephalus</taxon>
    </lineage>
</organism>
<evidence type="ECO:0000256" key="1">
    <source>
        <dbReference type="SAM" id="MobiDB-lite"/>
    </source>
</evidence>
<protein>
    <submittedName>
        <fullName evidence="2">Uncharacterized protein</fullName>
    </submittedName>
</protein>
<accession>A0AAN8B7Q5</accession>
<sequence length="78" mass="8615">MKEERGARSEERGERSGGGSPGGGGLRPSLVEQPDYKRPGRLKRGAQTPHTPHYAQTTGRPAEETSLMRSRDEAERRN</sequence>
<dbReference type="AlphaFoldDB" id="A0AAN8B7Q5"/>
<evidence type="ECO:0000313" key="3">
    <source>
        <dbReference type="Proteomes" id="UP001335648"/>
    </source>
</evidence>
<proteinExistence type="predicted"/>
<comment type="caution">
    <text evidence="2">The sequence shown here is derived from an EMBL/GenBank/DDBJ whole genome shotgun (WGS) entry which is preliminary data.</text>
</comment>
<feature type="region of interest" description="Disordered" evidence="1">
    <location>
        <begin position="1"/>
        <end position="78"/>
    </location>
</feature>